<proteinExistence type="predicted"/>
<name>A0AA88J7K2_FICCA</name>
<gene>
    <name evidence="2" type="ORF">TIFTF001_033392</name>
</gene>
<evidence type="ECO:0000313" key="2">
    <source>
        <dbReference type="EMBL" id="GMN64310.1"/>
    </source>
</evidence>
<feature type="compositionally biased region" description="Basic and acidic residues" evidence="1">
    <location>
        <begin position="115"/>
        <end position="129"/>
    </location>
</feature>
<dbReference type="AlphaFoldDB" id="A0AA88J7K2"/>
<comment type="caution">
    <text evidence="2">The sequence shown here is derived from an EMBL/GenBank/DDBJ whole genome shotgun (WGS) entry which is preliminary data.</text>
</comment>
<protein>
    <submittedName>
        <fullName evidence="2">Uncharacterized protein</fullName>
    </submittedName>
</protein>
<dbReference type="Proteomes" id="UP001187192">
    <property type="component" value="Unassembled WGS sequence"/>
</dbReference>
<feature type="region of interest" description="Disordered" evidence="1">
    <location>
        <begin position="110"/>
        <end position="129"/>
    </location>
</feature>
<reference evidence="2" key="1">
    <citation type="submission" date="2023-07" db="EMBL/GenBank/DDBJ databases">
        <title>draft genome sequence of fig (Ficus carica).</title>
        <authorList>
            <person name="Takahashi T."/>
            <person name="Nishimura K."/>
        </authorList>
    </citation>
    <scope>NUCLEOTIDE SEQUENCE</scope>
</reference>
<evidence type="ECO:0000313" key="3">
    <source>
        <dbReference type="Proteomes" id="UP001187192"/>
    </source>
</evidence>
<dbReference type="EMBL" id="BTGU01000175">
    <property type="protein sequence ID" value="GMN64310.1"/>
    <property type="molecule type" value="Genomic_DNA"/>
</dbReference>
<feature type="compositionally biased region" description="Low complexity" evidence="1">
    <location>
        <begin position="9"/>
        <end position="22"/>
    </location>
</feature>
<feature type="region of interest" description="Disordered" evidence="1">
    <location>
        <begin position="1"/>
        <end position="23"/>
    </location>
</feature>
<sequence>MVGVGFQNGSQSRVSGQGSGSSFNTGVRVGSGCVSCQRSRSRFEKGVEDRGRVGFWIRCRVSKQGSGLGFGTGVGVEFQDGSLGRVSRSGQIRSGFGTGVKVEFWVASSTLTSHPETRPNPDTRIETRP</sequence>
<keyword evidence="3" id="KW-1185">Reference proteome</keyword>
<accession>A0AA88J7K2</accession>
<evidence type="ECO:0000256" key="1">
    <source>
        <dbReference type="SAM" id="MobiDB-lite"/>
    </source>
</evidence>
<organism evidence="2 3">
    <name type="scientific">Ficus carica</name>
    <name type="common">Common fig</name>
    <dbReference type="NCBI Taxonomy" id="3494"/>
    <lineage>
        <taxon>Eukaryota</taxon>
        <taxon>Viridiplantae</taxon>
        <taxon>Streptophyta</taxon>
        <taxon>Embryophyta</taxon>
        <taxon>Tracheophyta</taxon>
        <taxon>Spermatophyta</taxon>
        <taxon>Magnoliopsida</taxon>
        <taxon>eudicotyledons</taxon>
        <taxon>Gunneridae</taxon>
        <taxon>Pentapetalae</taxon>
        <taxon>rosids</taxon>
        <taxon>fabids</taxon>
        <taxon>Rosales</taxon>
        <taxon>Moraceae</taxon>
        <taxon>Ficeae</taxon>
        <taxon>Ficus</taxon>
    </lineage>
</organism>